<comment type="caution">
    <text evidence="2">The sequence shown here is derived from an EMBL/GenBank/DDBJ whole genome shotgun (WGS) entry which is preliminary data.</text>
</comment>
<feature type="transmembrane region" description="Helical" evidence="1">
    <location>
        <begin position="45"/>
        <end position="66"/>
    </location>
</feature>
<organism evidence="2 3">
    <name type="scientific">Salirhabdus euzebyi</name>
    <dbReference type="NCBI Taxonomy" id="394506"/>
    <lineage>
        <taxon>Bacteria</taxon>
        <taxon>Bacillati</taxon>
        <taxon>Bacillota</taxon>
        <taxon>Bacilli</taxon>
        <taxon>Bacillales</taxon>
        <taxon>Bacillaceae</taxon>
        <taxon>Salirhabdus</taxon>
    </lineage>
</organism>
<evidence type="ECO:0008006" key="4">
    <source>
        <dbReference type="Google" id="ProtNLM"/>
    </source>
</evidence>
<keyword evidence="1" id="KW-1133">Transmembrane helix</keyword>
<keyword evidence="3" id="KW-1185">Reference proteome</keyword>
<keyword evidence="1" id="KW-0472">Membrane</keyword>
<keyword evidence="1" id="KW-0812">Transmembrane</keyword>
<proteinExistence type="predicted"/>
<evidence type="ECO:0000313" key="2">
    <source>
        <dbReference type="EMBL" id="MBB6454757.1"/>
    </source>
</evidence>
<dbReference type="RefSeq" id="WP_174497402.1">
    <property type="nucleotide sequence ID" value="NZ_CADDWK010000014.1"/>
</dbReference>
<gene>
    <name evidence="2" type="ORF">HNQ94_003246</name>
</gene>
<protein>
    <recommendedName>
        <fullName evidence="4">DUF4179 domain-containing protein</fullName>
    </recommendedName>
</protein>
<dbReference type="AlphaFoldDB" id="A0A841Q915"/>
<name>A0A841Q915_9BACI</name>
<accession>A0A841Q915</accession>
<evidence type="ECO:0000313" key="3">
    <source>
        <dbReference type="Proteomes" id="UP000581688"/>
    </source>
</evidence>
<dbReference type="EMBL" id="JACHGH010000012">
    <property type="protein sequence ID" value="MBB6454757.1"/>
    <property type="molecule type" value="Genomic_DNA"/>
</dbReference>
<sequence>MDKKLKNLKTQFEHDIPTSFTNKDRQLVLKKISKESNRKQRATPFLPKPITAVLGAAVLFFGLMVANQQWNIVNLSGTNANNGSVIDESVHSLSFDPETIKVGEQFGAFTVSKIELKKDHTIISFEGTDFITADVANDAKLLFTPKDYSLDLLPISNQDSLSNISFAISENEKTRSMFSFSNQDGAIAEDQLMEVNQIQYHINDTESFVTVEISGVSGTNLGESITYSYDEVSVEVTGELLSIYKEYASDKNDMVLRGLKPFDIFKLYYHARSIEDFETVHSLYIKGDKYGTPSLEEFLGDPKFWGATYAENDQAFYEELKQVRAFNEVYVSETESAVNFTLPSHEYGRHFSLTKDTNTNVWKVNWIPMQ</sequence>
<evidence type="ECO:0000256" key="1">
    <source>
        <dbReference type="SAM" id="Phobius"/>
    </source>
</evidence>
<dbReference type="Proteomes" id="UP000581688">
    <property type="component" value="Unassembled WGS sequence"/>
</dbReference>
<reference evidence="2 3" key="1">
    <citation type="submission" date="2020-08" db="EMBL/GenBank/DDBJ databases">
        <title>Genomic Encyclopedia of Type Strains, Phase IV (KMG-IV): sequencing the most valuable type-strain genomes for metagenomic binning, comparative biology and taxonomic classification.</title>
        <authorList>
            <person name="Goeker M."/>
        </authorList>
    </citation>
    <scope>NUCLEOTIDE SEQUENCE [LARGE SCALE GENOMIC DNA]</scope>
    <source>
        <strain evidence="2 3">DSM 19612</strain>
    </source>
</reference>